<evidence type="ECO:0000313" key="2">
    <source>
        <dbReference type="EMBL" id="KAF2493547.1"/>
    </source>
</evidence>
<sequence>MSFTQYPPRGHSFLPVPASTKSNTRPGDKSKADRSGALTSRNHQNSLPVSHVTSKACRQCVQRRHSDGSVVTFKCDDCIPAALNPSGSPVSSSESREARTASDIWRMKDDDEERIVSLGALNKLFFAGKDLVRSRELLKDDEREWSKAEDYSKKMVGEPPSKRDEEGITTDAHALRFASNQRLRGLIPDMNEDLGDKILDLMMASGDAASISSHKVSCKRGIISIVALLGTKLSILLDVINIIGSNKLRHDVELDIELSFIPNLDSAKRQANALTAGTKSLAQIFQAKFTWDLRPWDLRTWDLTPGTWGLRPGPRAILLLLNPEVQNPLTRFLKLSRYEKPEAAPERRRNCRTTRLPFERHPRETKTAIYNTICDQRSELLSVSDSNISDDNYMLWGKAKGAIWKQSQGRSKEWRCCKLSKASNKGQYMTKNGPLLKKEMVTVPINAAPITFQRRDKGFRPVSWVLRRVKSDVHRRCDAKTLVDDADVHEQWEYRAA</sequence>
<dbReference type="Proteomes" id="UP000799750">
    <property type="component" value="Unassembled WGS sequence"/>
</dbReference>
<gene>
    <name evidence="2" type="ORF">BU16DRAFT_82936</name>
</gene>
<name>A0A6A6QRP2_9PEZI</name>
<feature type="region of interest" description="Disordered" evidence="1">
    <location>
        <begin position="1"/>
        <end position="52"/>
    </location>
</feature>
<dbReference type="AlphaFoldDB" id="A0A6A6QRP2"/>
<dbReference type="EMBL" id="MU004192">
    <property type="protein sequence ID" value="KAF2493547.1"/>
    <property type="molecule type" value="Genomic_DNA"/>
</dbReference>
<keyword evidence="3" id="KW-1185">Reference proteome</keyword>
<feature type="compositionally biased region" description="Polar residues" evidence="1">
    <location>
        <begin position="37"/>
        <end position="52"/>
    </location>
</feature>
<reference evidence="2" key="1">
    <citation type="journal article" date="2020" name="Stud. Mycol.">
        <title>101 Dothideomycetes genomes: a test case for predicting lifestyles and emergence of pathogens.</title>
        <authorList>
            <person name="Haridas S."/>
            <person name="Albert R."/>
            <person name="Binder M."/>
            <person name="Bloem J."/>
            <person name="Labutti K."/>
            <person name="Salamov A."/>
            <person name="Andreopoulos B."/>
            <person name="Baker S."/>
            <person name="Barry K."/>
            <person name="Bills G."/>
            <person name="Bluhm B."/>
            <person name="Cannon C."/>
            <person name="Castanera R."/>
            <person name="Culley D."/>
            <person name="Daum C."/>
            <person name="Ezra D."/>
            <person name="Gonzalez J."/>
            <person name="Henrissat B."/>
            <person name="Kuo A."/>
            <person name="Liang C."/>
            <person name="Lipzen A."/>
            <person name="Lutzoni F."/>
            <person name="Magnuson J."/>
            <person name="Mondo S."/>
            <person name="Nolan M."/>
            <person name="Ohm R."/>
            <person name="Pangilinan J."/>
            <person name="Park H.-J."/>
            <person name="Ramirez L."/>
            <person name="Alfaro M."/>
            <person name="Sun H."/>
            <person name="Tritt A."/>
            <person name="Yoshinaga Y."/>
            <person name="Zwiers L.-H."/>
            <person name="Turgeon B."/>
            <person name="Goodwin S."/>
            <person name="Spatafora J."/>
            <person name="Crous P."/>
            <person name="Grigoriev I."/>
        </authorList>
    </citation>
    <scope>NUCLEOTIDE SEQUENCE</scope>
    <source>
        <strain evidence="2">CBS 269.34</strain>
    </source>
</reference>
<proteinExistence type="predicted"/>
<protein>
    <submittedName>
        <fullName evidence="2">Uncharacterized protein</fullName>
    </submittedName>
</protein>
<feature type="region of interest" description="Disordered" evidence="1">
    <location>
        <begin position="148"/>
        <end position="167"/>
    </location>
</feature>
<feature type="compositionally biased region" description="Basic and acidic residues" evidence="1">
    <location>
        <begin position="94"/>
        <end position="103"/>
    </location>
</feature>
<accession>A0A6A6QRP2</accession>
<feature type="compositionally biased region" description="Basic and acidic residues" evidence="1">
    <location>
        <begin position="148"/>
        <end position="166"/>
    </location>
</feature>
<evidence type="ECO:0000256" key="1">
    <source>
        <dbReference type="SAM" id="MobiDB-lite"/>
    </source>
</evidence>
<evidence type="ECO:0000313" key="3">
    <source>
        <dbReference type="Proteomes" id="UP000799750"/>
    </source>
</evidence>
<feature type="region of interest" description="Disordered" evidence="1">
    <location>
        <begin position="84"/>
        <end position="103"/>
    </location>
</feature>
<organism evidence="2 3">
    <name type="scientific">Lophium mytilinum</name>
    <dbReference type="NCBI Taxonomy" id="390894"/>
    <lineage>
        <taxon>Eukaryota</taxon>
        <taxon>Fungi</taxon>
        <taxon>Dikarya</taxon>
        <taxon>Ascomycota</taxon>
        <taxon>Pezizomycotina</taxon>
        <taxon>Dothideomycetes</taxon>
        <taxon>Pleosporomycetidae</taxon>
        <taxon>Mytilinidiales</taxon>
        <taxon>Mytilinidiaceae</taxon>
        <taxon>Lophium</taxon>
    </lineage>
</organism>